<dbReference type="GO" id="GO:0008897">
    <property type="term" value="F:holo-[acyl-carrier-protein] synthase activity"/>
    <property type="evidence" value="ECO:0007669"/>
    <property type="project" value="InterPro"/>
</dbReference>
<name>A0A4S8P3N2_9ACTN</name>
<dbReference type="PANTHER" id="PTHR12215:SF10">
    <property type="entry name" value="L-AMINOADIPATE-SEMIALDEHYDE DEHYDROGENASE-PHOSPHOPANTETHEINYL TRANSFERASE"/>
    <property type="match status" value="1"/>
</dbReference>
<sequence length="233" mass="25630">MIELAIARSDLLDGYAFGQFRARVPLDRRRKGDGYHRAEDRYASVVAFSLLQHLWGRRTAEAMPPVVPGAFGKPRFQGGRGHFNLSHDASVCVCVLSPVPVGVDVQSRVPYSEGLFDRMAAPGERRLRGRLVRADDLSALWTRKEAVVKRTGRGLSTPLEDVDTVAAPDVLTLASEDPPFRLSVSAEGLSEADLLPRLRIEWMRPGPAPGTWTTVQRGALRQIPRFLPEPAGA</sequence>
<dbReference type="Gene3D" id="3.90.470.20">
    <property type="entry name" value="4'-phosphopantetheinyl transferase domain"/>
    <property type="match status" value="1"/>
</dbReference>
<dbReference type="RefSeq" id="WP_136531582.1">
    <property type="nucleotide sequence ID" value="NZ_STGX01000017.1"/>
</dbReference>
<dbReference type="InterPro" id="IPR008278">
    <property type="entry name" value="4-PPantetheinyl_Trfase_dom"/>
</dbReference>
<proteinExistence type="inferred from homology"/>
<evidence type="ECO:0000313" key="5">
    <source>
        <dbReference type="Proteomes" id="UP000305792"/>
    </source>
</evidence>
<dbReference type="PANTHER" id="PTHR12215">
    <property type="entry name" value="PHOSPHOPANTETHEINE TRANSFERASE"/>
    <property type="match status" value="1"/>
</dbReference>
<dbReference type="EMBL" id="STGX01000017">
    <property type="protein sequence ID" value="THV24613.1"/>
    <property type="molecule type" value="Genomic_DNA"/>
</dbReference>
<dbReference type="InterPro" id="IPR037143">
    <property type="entry name" value="4-PPantetheinyl_Trfase_dom_sf"/>
</dbReference>
<dbReference type="OrthoDB" id="190168at2"/>
<dbReference type="GO" id="GO:0005829">
    <property type="term" value="C:cytosol"/>
    <property type="evidence" value="ECO:0007669"/>
    <property type="project" value="TreeGrafter"/>
</dbReference>
<dbReference type="GO" id="GO:0019878">
    <property type="term" value="P:lysine biosynthetic process via aminoadipic acid"/>
    <property type="evidence" value="ECO:0007669"/>
    <property type="project" value="TreeGrafter"/>
</dbReference>
<evidence type="ECO:0000256" key="2">
    <source>
        <dbReference type="ARBA" id="ARBA00022679"/>
    </source>
</evidence>
<protein>
    <submittedName>
        <fullName evidence="4">4'-phosphopantetheinyl transferase superfamily protein</fullName>
    </submittedName>
</protein>
<keyword evidence="5" id="KW-1185">Reference proteome</keyword>
<reference evidence="4 5" key="1">
    <citation type="journal article" date="2018" name="Int. J. Syst. Evol. Microbiol.">
        <title>Glycomyces paridis sp. nov., isolated from the medicinal plant Paris polyphylla.</title>
        <authorList>
            <person name="Fang X.M."/>
            <person name="Bai J.L."/>
            <person name="Su J."/>
            <person name="Zhao L.L."/>
            <person name="Liu H.Y."/>
            <person name="Ma B.P."/>
            <person name="Zhang Y.Q."/>
            <person name="Yu L.Y."/>
        </authorList>
    </citation>
    <scope>NUCLEOTIDE SEQUENCE [LARGE SCALE GENOMIC DNA]</scope>
    <source>
        <strain evidence="4 5">CPCC 204357</strain>
    </source>
</reference>
<dbReference type="SUPFAM" id="SSF56214">
    <property type="entry name" value="4'-phosphopantetheinyl transferase"/>
    <property type="match status" value="2"/>
</dbReference>
<dbReference type="Proteomes" id="UP000305792">
    <property type="component" value="Unassembled WGS sequence"/>
</dbReference>
<dbReference type="GO" id="GO:0000287">
    <property type="term" value="F:magnesium ion binding"/>
    <property type="evidence" value="ECO:0007669"/>
    <property type="project" value="InterPro"/>
</dbReference>
<dbReference type="Pfam" id="PF01648">
    <property type="entry name" value="ACPS"/>
    <property type="match status" value="1"/>
</dbReference>
<feature type="domain" description="4'-phosphopantetheinyl transferase" evidence="3">
    <location>
        <begin position="100"/>
        <end position="165"/>
    </location>
</feature>
<comment type="caution">
    <text evidence="4">The sequence shown here is derived from an EMBL/GenBank/DDBJ whole genome shotgun (WGS) entry which is preliminary data.</text>
</comment>
<dbReference type="InterPro" id="IPR050559">
    <property type="entry name" value="P-Pant_transferase_sf"/>
</dbReference>
<accession>A0A4S8P3N2</accession>
<evidence type="ECO:0000256" key="1">
    <source>
        <dbReference type="ARBA" id="ARBA00010990"/>
    </source>
</evidence>
<comment type="similarity">
    <text evidence="1">Belongs to the P-Pant transferase superfamily. Gsp/Sfp/HetI/AcpT family.</text>
</comment>
<keyword evidence="2 4" id="KW-0808">Transferase</keyword>
<organism evidence="4 5">
    <name type="scientific">Glycomyces paridis</name>
    <dbReference type="NCBI Taxonomy" id="2126555"/>
    <lineage>
        <taxon>Bacteria</taxon>
        <taxon>Bacillati</taxon>
        <taxon>Actinomycetota</taxon>
        <taxon>Actinomycetes</taxon>
        <taxon>Glycomycetales</taxon>
        <taxon>Glycomycetaceae</taxon>
        <taxon>Glycomyces</taxon>
    </lineage>
</organism>
<evidence type="ECO:0000313" key="4">
    <source>
        <dbReference type="EMBL" id="THV24613.1"/>
    </source>
</evidence>
<evidence type="ECO:0000259" key="3">
    <source>
        <dbReference type="Pfam" id="PF01648"/>
    </source>
</evidence>
<dbReference type="AlphaFoldDB" id="A0A4S8P3N2"/>
<gene>
    <name evidence="4" type="ORF">E9998_20645</name>
</gene>